<accession>A0A9P8DHK6</accession>
<sequence>MSSSTGGTAILDPHLLLKGLEDQPWFEKNIPLLNIPDKQTLEAYYYRWQTYKEHLVYTGTDYGAPYGGIVAAAGHHITEGRWIHDTRYGQDIAKYLLVGPGQFPKPMRDDVNKDTSDWAHEYS</sequence>
<feature type="compositionally biased region" description="Basic and acidic residues" evidence="1">
    <location>
        <begin position="106"/>
        <end position="123"/>
    </location>
</feature>
<comment type="caution">
    <text evidence="2">The sequence shown here is derived from an EMBL/GenBank/DDBJ whole genome shotgun (WGS) entry which is preliminary data.</text>
</comment>
<evidence type="ECO:0000256" key="1">
    <source>
        <dbReference type="SAM" id="MobiDB-lite"/>
    </source>
</evidence>
<dbReference type="EMBL" id="JAHBCI010000005">
    <property type="protein sequence ID" value="KAG9502112.1"/>
    <property type="molecule type" value="Genomic_DNA"/>
</dbReference>
<dbReference type="AlphaFoldDB" id="A0A9P8DHK6"/>
<feature type="region of interest" description="Disordered" evidence="1">
    <location>
        <begin position="103"/>
        <end position="123"/>
    </location>
</feature>
<dbReference type="GeneID" id="68315684"/>
<protein>
    <submittedName>
        <fullName evidence="2">Uncharacterized protein</fullName>
    </submittedName>
</protein>
<proteinExistence type="predicted"/>
<keyword evidence="3" id="KW-1185">Reference proteome</keyword>
<dbReference type="Proteomes" id="UP000827133">
    <property type="component" value="Unassembled WGS sequence"/>
</dbReference>
<evidence type="ECO:0000313" key="2">
    <source>
        <dbReference type="EMBL" id="KAG9502112.1"/>
    </source>
</evidence>
<gene>
    <name evidence="2" type="ORF">J7337_007828</name>
</gene>
<reference evidence="2" key="1">
    <citation type="journal article" date="2021" name="Mol. Plant Microbe Interact.">
        <title>Telomere to telomere genome assembly of Fusarium musae F31, causal agent of crown rot disease of banana.</title>
        <authorList>
            <person name="Degradi L."/>
            <person name="Tava V."/>
            <person name="Kunova A."/>
            <person name="Cortesi P."/>
            <person name="Saracchi M."/>
            <person name="Pasquali M."/>
        </authorList>
    </citation>
    <scope>NUCLEOTIDE SEQUENCE</scope>
    <source>
        <strain evidence="2">F31</strain>
    </source>
</reference>
<name>A0A9P8DHK6_9HYPO</name>
<organism evidence="2 3">
    <name type="scientific">Fusarium musae</name>
    <dbReference type="NCBI Taxonomy" id="1042133"/>
    <lineage>
        <taxon>Eukaryota</taxon>
        <taxon>Fungi</taxon>
        <taxon>Dikarya</taxon>
        <taxon>Ascomycota</taxon>
        <taxon>Pezizomycotina</taxon>
        <taxon>Sordariomycetes</taxon>
        <taxon>Hypocreomycetidae</taxon>
        <taxon>Hypocreales</taxon>
        <taxon>Nectriaceae</taxon>
        <taxon>Fusarium</taxon>
    </lineage>
</organism>
<evidence type="ECO:0000313" key="3">
    <source>
        <dbReference type="Proteomes" id="UP000827133"/>
    </source>
</evidence>
<dbReference type="RefSeq" id="XP_044681112.1">
    <property type="nucleotide sequence ID" value="XM_044825455.1"/>
</dbReference>
<dbReference type="KEGG" id="fmu:J7337_007828"/>